<organism evidence="2 3">
    <name type="scientific">Robertmurraya siralis</name>
    <dbReference type="NCBI Taxonomy" id="77777"/>
    <lineage>
        <taxon>Bacteria</taxon>
        <taxon>Bacillati</taxon>
        <taxon>Bacillota</taxon>
        <taxon>Bacilli</taxon>
        <taxon>Bacillales</taxon>
        <taxon>Bacillaceae</taxon>
        <taxon>Robertmurraya</taxon>
    </lineage>
</organism>
<keyword evidence="3" id="KW-1185">Reference proteome</keyword>
<accession>A0A919WHG5</accession>
<feature type="region of interest" description="Disordered" evidence="1">
    <location>
        <begin position="25"/>
        <end position="86"/>
    </location>
</feature>
<evidence type="ECO:0000313" key="2">
    <source>
        <dbReference type="EMBL" id="GIN62081.1"/>
    </source>
</evidence>
<dbReference type="OrthoDB" id="2376226at2"/>
<protein>
    <recommendedName>
        <fullName evidence="4">Cytosolic protein</fullName>
    </recommendedName>
</protein>
<reference evidence="2" key="1">
    <citation type="submission" date="2021-03" db="EMBL/GenBank/DDBJ databases">
        <title>Antimicrobial resistance genes in bacteria isolated from Japanese honey, and their potential for conferring macrolide and lincosamide resistance in the American foulbrood pathogen Paenibacillus larvae.</title>
        <authorList>
            <person name="Okamoto M."/>
            <person name="Kumagai M."/>
            <person name="Kanamori H."/>
            <person name="Takamatsu D."/>
        </authorList>
    </citation>
    <scope>NUCLEOTIDE SEQUENCE</scope>
    <source>
        <strain evidence="2">J27TS8</strain>
    </source>
</reference>
<comment type="caution">
    <text evidence="2">The sequence shown here is derived from an EMBL/GenBank/DDBJ whole genome shotgun (WGS) entry which is preliminary data.</text>
</comment>
<feature type="compositionally biased region" description="Polar residues" evidence="1">
    <location>
        <begin position="52"/>
        <end position="63"/>
    </location>
</feature>
<evidence type="ECO:0008006" key="4">
    <source>
        <dbReference type="Google" id="ProtNLM"/>
    </source>
</evidence>
<dbReference type="Proteomes" id="UP000682111">
    <property type="component" value="Unassembled WGS sequence"/>
</dbReference>
<dbReference type="EMBL" id="BORC01000003">
    <property type="protein sequence ID" value="GIN62081.1"/>
    <property type="molecule type" value="Genomic_DNA"/>
</dbReference>
<dbReference type="RefSeq" id="WP_137743673.1">
    <property type="nucleotide sequence ID" value="NZ_BORC01000003.1"/>
</dbReference>
<sequence length="86" mass="10055">MAHKRNEQYQDFSNVEKQREVINAEEFPEGPFGSPIAQQKPVQNKDGDWQKGQRSNSGFTYENRTLHEDTPRQMEGSHPIHDKKDE</sequence>
<name>A0A919WHG5_9BACI</name>
<gene>
    <name evidence="2" type="ORF">J27TS8_20740</name>
</gene>
<evidence type="ECO:0000256" key="1">
    <source>
        <dbReference type="SAM" id="MobiDB-lite"/>
    </source>
</evidence>
<proteinExistence type="predicted"/>
<evidence type="ECO:0000313" key="3">
    <source>
        <dbReference type="Proteomes" id="UP000682111"/>
    </source>
</evidence>
<dbReference type="AlphaFoldDB" id="A0A919WHG5"/>